<dbReference type="Pfam" id="PF00078">
    <property type="entry name" value="RVT_1"/>
    <property type="match status" value="1"/>
</dbReference>
<gene>
    <name evidence="2" type="ordered locus">Os03g31060</name>
</gene>
<dbReference type="EMBL" id="AC114983">
    <property type="protein sequence ID" value="AAP20853.1"/>
    <property type="molecule type" value="Genomic_DNA"/>
</dbReference>
<dbReference type="PANTHER" id="PTHR33116:SF78">
    <property type="entry name" value="OS12G0587133 PROTEIN"/>
    <property type="match status" value="1"/>
</dbReference>
<evidence type="ECO:0000259" key="1">
    <source>
        <dbReference type="Pfam" id="PF00078"/>
    </source>
</evidence>
<dbReference type="InterPro" id="IPR000477">
    <property type="entry name" value="RT_dom"/>
</dbReference>
<evidence type="ECO:0000313" key="3">
    <source>
        <dbReference type="Proteomes" id="UP000000763"/>
    </source>
</evidence>
<dbReference type="PANTHER" id="PTHR33116">
    <property type="entry name" value="REVERSE TRANSCRIPTASE ZINC-BINDING DOMAIN-CONTAINING PROTEIN-RELATED-RELATED"/>
    <property type="match status" value="1"/>
</dbReference>
<reference evidence="3" key="1">
    <citation type="journal article" date="2005" name="Nature">
        <title>The map-based sequence of the rice genome.</title>
        <authorList>
            <consortium name="International rice genome sequencing project (IRGSP)"/>
            <person name="Matsumoto T."/>
            <person name="Wu J."/>
            <person name="Kanamori H."/>
            <person name="Katayose Y."/>
            <person name="Fujisawa M."/>
            <person name="Namiki N."/>
            <person name="Mizuno H."/>
            <person name="Yamamoto K."/>
            <person name="Antonio B.A."/>
            <person name="Baba T."/>
            <person name="Sakata K."/>
            <person name="Nagamura Y."/>
            <person name="Aoki H."/>
            <person name="Arikawa K."/>
            <person name="Arita K."/>
            <person name="Bito T."/>
            <person name="Chiden Y."/>
            <person name="Fujitsuka N."/>
            <person name="Fukunaka R."/>
            <person name="Hamada M."/>
            <person name="Harada C."/>
            <person name="Hayashi A."/>
            <person name="Hijishita S."/>
            <person name="Honda M."/>
            <person name="Hosokawa S."/>
            <person name="Ichikawa Y."/>
            <person name="Idonuma A."/>
            <person name="Iijima M."/>
            <person name="Ikeda M."/>
            <person name="Ikeno M."/>
            <person name="Ito K."/>
            <person name="Ito S."/>
            <person name="Ito T."/>
            <person name="Ito Y."/>
            <person name="Ito Y."/>
            <person name="Iwabuchi A."/>
            <person name="Kamiya K."/>
            <person name="Karasawa W."/>
            <person name="Kurita K."/>
            <person name="Katagiri S."/>
            <person name="Kikuta A."/>
            <person name="Kobayashi H."/>
            <person name="Kobayashi N."/>
            <person name="Machita K."/>
            <person name="Maehara T."/>
            <person name="Masukawa M."/>
            <person name="Mizubayashi T."/>
            <person name="Mukai Y."/>
            <person name="Nagasaki H."/>
            <person name="Nagata Y."/>
            <person name="Naito S."/>
            <person name="Nakashima M."/>
            <person name="Nakama Y."/>
            <person name="Nakamichi Y."/>
            <person name="Nakamura M."/>
            <person name="Meguro A."/>
            <person name="Negishi M."/>
            <person name="Ohta I."/>
            <person name="Ohta T."/>
            <person name="Okamoto M."/>
            <person name="Ono N."/>
            <person name="Saji S."/>
            <person name="Sakaguchi M."/>
            <person name="Sakai K."/>
            <person name="Shibata M."/>
            <person name="Shimokawa T."/>
            <person name="Song J."/>
            <person name="Takazaki Y."/>
            <person name="Terasawa K."/>
            <person name="Tsugane M."/>
            <person name="Tsuji K."/>
            <person name="Ueda S."/>
            <person name="Waki K."/>
            <person name="Yamagata H."/>
            <person name="Yamamoto M."/>
            <person name="Yamamoto S."/>
            <person name="Yamane H."/>
            <person name="Yoshiki S."/>
            <person name="Yoshihara R."/>
            <person name="Yukawa K."/>
            <person name="Zhong H."/>
            <person name="Yano M."/>
            <person name="Yuan Q."/>
            <person name="Ouyang S."/>
            <person name="Liu J."/>
            <person name="Jones K.M."/>
            <person name="Gansberger K."/>
            <person name="Moffat K."/>
            <person name="Hill J."/>
            <person name="Bera J."/>
            <person name="Fadrosh D."/>
            <person name="Jin S."/>
            <person name="Johri S."/>
            <person name="Kim M."/>
            <person name="Overton L."/>
            <person name="Reardon M."/>
            <person name="Tsitrin T."/>
            <person name="Vuong H."/>
            <person name="Weaver B."/>
            <person name="Ciecko A."/>
            <person name="Tallon L."/>
            <person name="Jackson J."/>
            <person name="Pai G."/>
            <person name="Aken S.V."/>
            <person name="Utterback T."/>
            <person name="Reidmuller S."/>
            <person name="Feldblyum T."/>
            <person name="Hsiao J."/>
            <person name="Zismann V."/>
            <person name="Iobst S."/>
            <person name="de Vazeille A.R."/>
            <person name="Buell C.R."/>
            <person name="Ying K."/>
            <person name="Li Y."/>
            <person name="Lu T."/>
            <person name="Huang Y."/>
            <person name="Zhao Q."/>
            <person name="Feng Q."/>
            <person name="Zhang L."/>
            <person name="Zhu J."/>
            <person name="Weng Q."/>
            <person name="Mu J."/>
            <person name="Lu Y."/>
            <person name="Fan D."/>
            <person name="Liu Y."/>
            <person name="Guan J."/>
            <person name="Zhang Y."/>
            <person name="Yu S."/>
            <person name="Liu X."/>
            <person name="Zhang Y."/>
            <person name="Hong G."/>
            <person name="Han B."/>
            <person name="Choisne N."/>
            <person name="Demange N."/>
            <person name="Orjeda G."/>
            <person name="Samain S."/>
            <person name="Cattolico L."/>
            <person name="Pelletier E."/>
            <person name="Couloux A."/>
            <person name="Segurens B."/>
            <person name="Wincker P."/>
            <person name="D'Hont A."/>
            <person name="Scarpelli C."/>
            <person name="Weissenbach J."/>
            <person name="Salanoubat M."/>
            <person name="Quetier F."/>
            <person name="Yu Y."/>
            <person name="Kim H.R."/>
            <person name="Rambo T."/>
            <person name="Currie J."/>
            <person name="Collura K."/>
            <person name="Luo M."/>
            <person name="Yang T."/>
            <person name="Ammiraju J.S.S."/>
            <person name="Engler F."/>
            <person name="Soderlund C."/>
            <person name="Wing R.A."/>
            <person name="Palmer L.E."/>
            <person name="de la Bastide M."/>
            <person name="Spiegel L."/>
            <person name="Nascimento L."/>
            <person name="Zutavern T."/>
            <person name="O'Shaughnessy A."/>
            <person name="Dike S."/>
            <person name="Dedhia N."/>
            <person name="Preston R."/>
            <person name="Balija V."/>
            <person name="McCombie W.R."/>
            <person name="Chow T."/>
            <person name="Chen H."/>
            <person name="Chung M."/>
            <person name="Chen C."/>
            <person name="Shaw J."/>
            <person name="Wu H."/>
            <person name="Hsiao K."/>
            <person name="Chao Y."/>
            <person name="Chu M."/>
            <person name="Cheng C."/>
            <person name="Hour A."/>
            <person name="Lee P."/>
            <person name="Lin S."/>
            <person name="Lin Y."/>
            <person name="Liou J."/>
            <person name="Liu S."/>
            <person name="Hsing Y."/>
            <person name="Raghuvanshi S."/>
            <person name="Mohanty A."/>
            <person name="Bharti A.K."/>
            <person name="Gaur A."/>
            <person name="Gupta V."/>
            <person name="Kumar D."/>
            <person name="Ravi V."/>
            <person name="Vij S."/>
            <person name="Kapur A."/>
            <person name="Khurana P."/>
            <person name="Khurana P."/>
            <person name="Khurana J.P."/>
            <person name="Tyagi A.K."/>
            <person name="Gaikwad K."/>
            <person name="Singh A."/>
            <person name="Dalal V."/>
            <person name="Srivastava S."/>
            <person name="Dixit A."/>
            <person name="Pal A.K."/>
            <person name="Ghazi I.A."/>
            <person name="Yadav M."/>
            <person name="Pandit A."/>
            <person name="Bhargava A."/>
            <person name="Sureshbabu K."/>
            <person name="Batra K."/>
            <person name="Sharma T.R."/>
            <person name="Mohapatra T."/>
            <person name="Singh N.K."/>
            <person name="Messing J."/>
            <person name="Nelson A.B."/>
            <person name="Fuks G."/>
            <person name="Kavchok S."/>
            <person name="Keizer G."/>
            <person name="Linton E."/>
            <person name="Llaca V."/>
            <person name="Song R."/>
            <person name="Tanyolac B."/>
            <person name="Young S."/>
            <person name="Ho-Il K."/>
            <person name="Hahn J.H."/>
            <person name="Sangsakoo G."/>
            <person name="Vanavichit A."/>
            <person name="de Mattos Luiz.A.T."/>
            <person name="Zimmer P.D."/>
            <person name="Malone G."/>
            <person name="Dellagostin O."/>
            <person name="de Oliveira A.C."/>
            <person name="Bevan M."/>
            <person name="Bancroft I."/>
            <person name="Minx P."/>
            <person name="Cordum H."/>
            <person name="Wilson R."/>
            <person name="Cheng Z."/>
            <person name="Jin W."/>
            <person name="Jiang J."/>
            <person name="Leong S.A."/>
            <person name="Iwama H."/>
            <person name="Gojobori T."/>
            <person name="Itoh T."/>
            <person name="Niimura Y."/>
            <person name="Fujii Y."/>
            <person name="Habara T."/>
            <person name="Sakai H."/>
            <person name="Sato Y."/>
            <person name="Wilson G."/>
            <person name="Kumar K."/>
            <person name="McCouch S."/>
            <person name="Juretic N."/>
            <person name="Hoen D."/>
            <person name="Wright S."/>
            <person name="Bruskiewich R."/>
            <person name="Bureau T."/>
            <person name="Miyao A."/>
            <person name="Hirochika H."/>
            <person name="Nishikawa T."/>
            <person name="Kadowaki K."/>
            <person name="Sugiura M."/>
            <person name="Burr B."/>
            <person name="Sasaki T."/>
        </authorList>
    </citation>
    <scope>NUCLEOTIDE SEQUENCE [LARGE SCALE GENOMIC DNA]</scope>
    <source>
        <strain evidence="3">cv. Nipponbare</strain>
    </source>
</reference>
<sequence length="618" mass="69461">MGRPCLRISPARPDPYWAMPGPQVEHVGQHGTARRYISISVLVWNVRGLNNSGKSDGSRGGVFTAWRSDRFMVSCTHKGHWSLTLSITNLEGGGCWLLTNVYGPQDAANKILFLDELLLVGQQLVTGPWCVVGDFNLLSADSDKNNSNVNKRLIGRFRNMMDSLEVQEVYLFGRRYSWSTALRKWGERRISKLRLQLVVAYEIIFQLDKAQDDRLLMGEERALRATLKGRCLALASLERIRLRKRSRLLFLRSAAIDFAQAGMHAFDLLELETDISEEARQINFAMPSEKALGPDGFSGVFSRDVGRLSARMDEIIRQSQTAFIRKRRIHENFLYVQGAVKLLHRTKKPAMLLKIDIAKAFDIVCWDFLLELMQFLGFGNHWQDCVASLLATVSMVVSINGRVILFRHSCFVLVMDTFAALCNTVVTKNTLSPLASAQIPLRASLYADDAIIILHPSRQDVEVIQFILKLMGEATGLISNLAKNSFTPINCSETKILEVIEVLGCLVKDLPITYLGLPMSTRKLSKAQLLLMLDRMAKNLAGWKSCLLSPDARLALIKHVLMAIPLYLLSVLELQCSQPEWLWASFAPAQDKKAEHFLAAGCKMVLGDGNNIFFWTDN</sequence>
<name>Q10JD7_ORYSJ</name>
<dbReference type="InterPro" id="IPR036691">
    <property type="entry name" value="Endo/exonu/phosph_ase_sf"/>
</dbReference>
<accession>Q10JD7</accession>
<evidence type="ECO:0000313" key="2">
    <source>
        <dbReference type="EMBL" id="AAP20853.1"/>
    </source>
</evidence>
<proteinExistence type="predicted"/>
<dbReference type="AlphaFoldDB" id="Q10JD7"/>
<dbReference type="Proteomes" id="UP000000763">
    <property type="component" value="Chromosome 3"/>
</dbReference>
<organism evidence="2 3">
    <name type="scientific">Oryza sativa subsp. japonica</name>
    <name type="common">Rice</name>
    <dbReference type="NCBI Taxonomy" id="39947"/>
    <lineage>
        <taxon>Eukaryota</taxon>
        <taxon>Viridiplantae</taxon>
        <taxon>Streptophyta</taxon>
        <taxon>Embryophyta</taxon>
        <taxon>Tracheophyta</taxon>
        <taxon>Spermatophyta</taxon>
        <taxon>Magnoliopsida</taxon>
        <taxon>Liliopsida</taxon>
        <taxon>Poales</taxon>
        <taxon>Poaceae</taxon>
        <taxon>BOP clade</taxon>
        <taxon>Oryzoideae</taxon>
        <taxon>Oryzeae</taxon>
        <taxon>Oryzinae</taxon>
        <taxon>Oryza</taxon>
        <taxon>Oryza sativa</taxon>
    </lineage>
</organism>
<reference evidence="3" key="2">
    <citation type="journal article" date="2008" name="Nucleic Acids Res.">
        <title>The rice annotation project database (RAP-DB): 2008 update.</title>
        <authorList>
            <consortium name="The rice annotation project (RAP)"/>
        </authorList>
    </citation>
    <scope>GENOME REANNOTATION</scope>
    <source>
        <strain evidence="3">cv. Nipponbare</strain>
    </source>
</reference>
<dbReference type="SUPFAM" id="SSF56219">
    <property type="entry name" value="DNase I-like"/>
    <property type="match status" value="1"/>
</dbReference>
<dbReference type="Gene3D" id="3.60.10.10">
    <property type="entry name" value="Endonuclease/exonuclease/phosphatase"/>
    <property type="match status" value="1"/>
</dbReference>
<feature type="domain" description="Reverse transcriptase" evidence="1">
    <location>
        <begin position="311"/>
        <end position="517"/>
    </location>
</feature>
<protein>
    <submittedName>
        <fullName evidence="2">Retrotransposon protein, putative, unclassified</fullName>
    </submittedName>
</protein>